<dbReference type="CDD" id="cd01347">
    <property type="entry name" value="ligand_gated_channel"/>
    <property type="match status" value="1"/>
</dbReference>
<dbReference type="Proteomes" id="UP000094147">
    <property type="component" value="Chromosome"/>
</dbReference>
<dbReference type="InterPro" id="IPR036942">
    <property type="entry name" value="Beta-barrel_TonB_sf"/>
</dbReference>
<dbReference type="GO" id="GO:0015344">
    <property type="term" value="F:siderophore uptake transmembrane transporter activity"/>
    <property type="evidence" value="ECO:0007669"/>
    <property type="project" value="TreeGrafter"/>
</dbReference>
<evidence type="ECO:0000313" key="16">
    <source>
        <dbReference type="EMBL" id="AOE49535.1"/>
    </source>
</evidence>
<evidence type="ECO:0000256" key="5">
    <source>
        <dbReference type="ARBA" id="ARBA00022692"/>
    </source>
</evidence>
<dbReference type="SUPFAM" id="SSF56935">
    <property type="entry name" value="Porins"/>
    <property type="match status" value="1"/>
</dbReference>
<dbReference type="PROSITE" id="PS52016">
    <property type="entry name" value="TONB_DEPENDENT_REC_3"/>
    <property type="match status" value="1"/>
</dbReference>
<keyword evidence="6" id="KW-0732">Signal</keyword>
<evidence type="ECO:0000256" key="3">
    <source>
        <dbReference type="ARBA" id="ARBA00022452"/>
    </source>
</evidence>
<keyword evidence="17" id="KW-1185">Reference proteome</keyword>
<reference evidence="17" key="1">
    <citation type="submission" date="2015-08" db="EMBL/GenBank/DDBJ databases">
        <authorList>
            <person name="Kim K.M."/>
        </authorList>
    </citation>
    <scope>NUCLEOTIDE SEQUENCE [LARGE SCALE GENOMIC DNA]</scope>
    <source>
        <strain evidence="17">KCTC 23892</strain>
    </source>
</reference>
<comment type="similarity">
    <text evidence="12 13">Belongs to the TonB-dependent receptor family.</text>
</comment>
<keyword evidence="3 12" id="KW-1134">Transmembrane beta strand</keyword>
<evidence type="ECO:0000256" key="1">
    <source>
        <dbReference type="ARBA" id="ARBA00004571"/>
    </source>
</evidence>
<dbReference type="STRING" id="1144748.KS2013_812"/>
<gene>
    <name evidence="16" type="ORF">KS2013_812</name>
</gene>
<evidence type="ECO:0000256" key="9">
    <source>
        <dbReference type="ARBA" id="ARBA00023077"/>
    </source>
</evidence>
<dbReference type="EMBL" id="CP012418">
    <property type="protein sequence ID" value="AOE49535.1"/>
    <property type="molecule type" value="Genomic_DNA"/>
</dbReference>
<keyword evidence="7" id="KW-0408">Iron</keyword>
<organism evidence="16 17">
    <name type="scientific">Kangiella sediminilitoris</name>
    <dbReference type="NCBI Taxonomy" id="1144748"/>
    <lineage>
        <taxon>Bacteria</taxon>
        <taxon>Pseudomonadati</taxon>
        <taxon>Pseudomonadota</taxon>
        <taxon>Gammaproteobacteria</taxon>
        <taxon>Kangiellales</taxon>
        <taxon>Kangiellaceae</taxon>
        <taxon>Kangiella</taxon>
    </lineage>
</organism>
<dbReference type="GO" id="GO:0009279">
    <property type="term" value="C:cell outer membrane"/>
    <property type="evidence" value="ECO:0007669"/>
    <property type="project" value="UniProtKB-SubCell"/>
</dbReference>
<evidence type="ECO:0000256" key="11">
    <source>
        <dbReference type="ARBA" id="ARBA00023237"/>
    </source>
</evidence>
<dbReference type="InterPro" id="IPR000531">
    <property type="entry name" value="Beta-barrel_TonB"/>
</dbReference>
<feature type="domain" description="TonB-dependent receptor-like beta-barrel" evidence="14">
    <location>
        <begin position="209"/>
        <end position="632"/>
    </location>
</feature>
<dbReference type="InterPro" id="IPR037066">
    <property type="entry name" value="Plug_dom_sf"/>
</dbReference>
<keyword evidence="8" id="KW-0406">Ion transport</keyword>
<dbReference type="Pfam" id="PF07715">
    <property type="entry name" value="Plug"/>
    <property type="match status" value="1"/>
</dbReference>
<dbReference type="KEGG" id="ksd:KS2013_812"/>
<keyword evidence="10 12" id="KW-0472">Membrane</keyword>
<evidence type="ECO:0000256" key="13">
    <source>
        <dbReference type="RuleBase" id="RU003357"/>
    </source>
</evidence>
<evidence type="ECO:0000256" key="2">
    <source>
        <dbReference type="ARBA" id="ARBA00022448"/>
    </source>
</evidence>
<sequence>MTQPASATGSLYKKALVTTIVSSALGLGQLPIFAQQENGNKEETVTITASRFKEQSARLPTSITVITKEDIERSNAIQLAQLLRNVSGVQLSSTGGKTIVSMRGISAEQSTNNVLIQVDGRRLNYTDIAAPDLESILVSDIERVEIIRGAASALYGDQAVAGVINIITRSGQTKDSTANLLVGNFGTVQGNVNLSRELNPNWSVLLSGNYLETDNYRQHNEQEQQQFALKFNYLTEKSDWLFEYNSNDEKLNTPGALLESELSSPTFSRPEFENDYVDSKQDVLRVFGQETIDQNWTYALDINYVDSDIDSVNSFLNFPTNTVNKTQREQLSIYPRLKGQFITDSGSIDWTNGIDIDDASYDFSLLGRANDQQVHSFYSQLLFPFSNRTDLQLAWRLAKVEDRLTDAALYPQGVKLTNSAHAYDIGLIRQYSNKSKSYLRYSKNFRFAKVDEQAYTAEGVTGLEPQTGQSIELGWEGASEYGILSLSGYELKLEGEIFFDPSSTPPAGAFFPGANVNGGNSKRLGAMIDYQLELNKRWQIGLNYHYVDADISRNDINDNTVPGVSKHSANGWFDFQLNPAANWYLEVNYRGERYQEGDLANSFEPIDDYTLVNTAFNWRLDTFGLGLRVDNLLDEDYISYAQFNGFYPASGRYAYVKLSYQF</sequence>
<name>A0A1B3B9S8_9GAMM</name>
<dbReference type="OrthoDB" id="127311at2"/>
<keyword evidence="11 12" id="KW-0998">Cell outer membrane</keyword>
<dbReference type="Gene3D" id="2.40.170.20">
    <property type="entry name" value="TonB-dependent receptor, beta-barrel domain"/>
    <property type="match status" value="1"/>
</dbReference>
<evidence type="ECO:0000256" key="4">
    <source>
        <dbReference type="ARBA" id="ARBA00022496"/>
    </source>
</evidence>
<proteinExistence type="inferred from homology"/>
<evidence type="ECO:0000313" key="17">
    <source>
        <dbReference type="Proteomes" id="UP000094147"/>
    </source>
</evidence>
<evidence type="ECO:0000256" key="6">
    <source>
        <dbReference type="ARBA" id="ARBA00022729"/>
    </source>
</evidence>
<evidence type="ECO:0000259" key="15">
    <source>
        <dbReference type="Pfam" id="PF07715"/>
    </source>
</evidence>
<evidence type="ECO:0000259" key="14">
    <source>
        <dbReference type="Pfam" id="PF00593"/>
    </source>
</evidence>
<keyword evidence="5 12" id="KW-0812">Transmembrane</keyword>
<keyword evidence="16" id="KW-0675">Receptor</keyword>
<evidence type="ECO:0000256" key="10">
    <source>
        <dbReference type="ARBA" id="ARBA00023136"/>
    </source>
</evidence>
<comment type="subcellular location">
    <subcellularLocation>
        <location evidence="1 12">Cell outer membrane</location>
        <topology evidence="1 12">Multi-pass membrane protein</topology>
    </subcellularLocation>
</comment>
<dbReference type="PANTHER" id="PTHR32552">
    <property type="entry name" value="FERRICHROME IRON RECEPTOR-RELATED"/>
    <property type="match status" value="1"/>
</dbReference>
<dbReference type="PATRIC" id="fig|1144748.3.peg.822"/>
<evidence type="ECO:0000256" key="8">
    <source>
        <dbReference type="ARBA" id="ARBA00023065"/>
    </source>
</evidence>
<dbReference type="PANTHER" id="PTHR32552:SF68">
    <property type="entry name" value="FERRICHROME OUTER MEMBRANE TRANSPORTER_PHAGE RECEPTOR"/>
    <property type="match status" value="1"/>
</dbReference>
<keyword evidence="9 13" id="KW-0798">TonB box</keyword>
<dbReference type="InterPro" id="IPR012910">
    <property type="entry name" value="Plug_dom"/>
</dbReference>
<feature type="domain" description="TonB-dependent receptor plug" evidence="15">
    <location>
        <begin position="58"/>
        <end position="163"/>
    </location>
</feature>
<accession>A0A1B3B9S8</accession>
<keyword evidence="2 12" id="KW-0813">Transport</keyword>
<protein>
    <submittedName>
        <fullName evidence="16">TonB-dependent receptor plug</fullName>
    </submittedName>
</protein>
<evidence type="ECO:0000256" key="12">
    <source>
        <dbReference type="PROSITE-ProRule" id="PRU01360"/>
    </source>
</evidence>
<keyword evidence="4" id="KW-0410">Iron transport</keyword>
<evidence type="ECO:0000256" key="7">
    <source>
        <dbReference type="ARBA" id="ARBA00023004"/>
    </source>
</evidence>
<dbReference type="InterPro" id="IPR039426">
    <property type="entry name" value="TonB-dep_rcpt-like"/>
</dbReference>
<dbReference type="Pfam" id="PF00593">
    <property type="entry name" value="TonB_dep_Rec_b-barrel"/>
    <property type="match status" value="1"/>
</dbReference>
<dbReference type="AlphaFoldDB" id="A0A1B3B9S8"/>
<dbReference type="RefSeq" id="WP_083217782.1">
    <property type="nucleotide sequence ID" value="NZ_CP012418.1"/>
</dbReference>
<dbReference type="Gene3D" id="2.170.130.10">
    <property type="entry name" value="TonB-dependent receptor, plug domain"/>
    <property type="match status" value="1"/>
</dbReference>